<dbReference type="Gene3D" id="2.60.120.620">
    <property type="entry name" value="q2cbj1_9rhob like domain"/>
    <property type="match status" value="1"/>
</dbReference>
<dbReference type="Pfam" id="PF05721">
    <property type="entry name" value="PhyH"/>
    <property type="match status" value="1"/>
</dbReference>
<dbReference type="Proteomes" id="UP000704762">
    <property type="component" value="Unassembled WGS sequence"/>
</dbReference>
<evidence type="ECO:0000313" key="2">
    <source>
        <dbReference type="EMBL" id="MBM7800011.1"/>
    </source>
</evidence>
<dbReference type="GO" id="GO:0051213">
    <property type="term" value="F:dioxygenase activity"/>
    <property type="evidence" value="ECO:0007669"/>
    <property type="project" value="UniProtKB-KW"/>
</dbReference>
<organism evidence="2 3">
    <name type="scientific">Microlunatus panaciterrae</name>
    <dbReference type="NCBI Taxonomy" id="400768"/>
    <lineage>
        <taxon>Bacteria</taxon>
        <taxon>Bacillati</taxon>
        <taxon>Actinomycetota</taxon>
        <taxon>Actinomycetes</taxon>
        <taxon>Propionibacteriales</taxon>
        <taxon>Propionibacteriaceae</taxon>
        <taxon>Microlunatus</taxon>
    </lineage>
</organism>
<protein>
    <submittedName>
        <fullName evidence="2">Ectoine hydroxylase-related dioxygenase (Phytanoyl-CoA dioxygenase family)</fullName>
    </submittedName>
</protein>
<dbReference type="PANTHER" id="PTHR20883:SF14">
    <property type="entry name" value="PHYTANOYL-COA DIOXYGENASE"/>
    <property type="match status" value="1"/>
</dbReference>
<keyword evidence="2" id="KW-0560">Oxidoreductase</keyword>
<keyword evidence="3" id="KW-1185">Reference proteome</keyword>
<dbReference type="InterPro" id="IPR008775">
    <property type="entry name" value="Phytyl_CoA_dOase-like"/>
</dbReference>
<sequence>MRTIAREIPARRDSVEGNTRMRAGNQGNLSPAQVEQYDTEGYLVLPDLLTEQDMAPVRGALTEKVDRIAAELVAAGLIDDPLTDAPFPVRLARLFEGLAPEHFLEFGRSWRDRIAGYHTLMSNPKILDAVESLIGPEIFSNPVYNVRPKVPRIAAGAVPWHQDKSYWPDANSNPVITVWISFVDATLENGCLHVLPRTQKQKVLPFHQEEYSGTGFLTVDVEGLAAGKSRERALPVRAGTAILFNDRLVHSSTPNNADHVRWSVDLRYQPTDQDPMPEHGAGFLARSRRHPQRVADLQDWLAGRPEHADEATAPS</sequence>
<evidence type="ECO:0000313" key="3">
    <source>
        <dbReference type="Proteomes" id="UP000704762"/>
    </source>
</evidence>
<reference evidence="2 3" key="1">
    <citation type="submission" date="2021-01" db="EMBL/GenBank/DDBJ databases">
        <title>Sequencing the genomes of 1000 actinobacteria strains.</title>
        <authorList>
            <person name="Klenk H.-P."/>
        </authorList>
    </citation>
    <scope>NUCLEOTIDE SEQUENCE [LARGE SCALE GENOMIC DNA]</scope>
    <source>
        <strain evidence="2 3">DSM 18662</strain>
    </source>
</reference>
<accession>A0ABS2RPA9</accession>
<dbReference type="EMBL" id="JAFBCF010000001">
    <property type="protein sequence ID" value="MBM7800011.1"/>
    <property type="molecule type" value="Genomic_DNA"/>
</dbReference>
<feature type="region of interest" description="Disordered" evidence="1">
    <location>
        <begin position="269"/>
        <end position="290"/>
    </location>
</feature>
<dbReference type="SUPFAM" id="SSF51197">
    <property type="entry name" value="Clavaminate synthase-like"/>
    <property type="match status" value="1"/>
</dbReference>
<proteinExistence type="predicted"/>
<evidence type="ECO:0000256" key="1">
    <source>
        <dbReference type="SAM" id="MobiDB-lite"/>
    </source>
</evidence>
<dbReference type="RefSeq" id="WP_204919133.1">
    <property type="nucleotide sequence ID" value="NZ_BAAAQP010000003.1"/>
</dbReference>
<dbReference type="PANTHER" id="PTHR20883">
    <property type="entry name" value="PHYTANOYL-COA DIOXYGENASE DOMAIN CONTAINING 1"/>
    <property type="match status" value="1"/>
</dbReference>
<comment type="caution">
    <text evidence="2">The sequence shown here is derived from an EMBL/GenBank/DDBJ whole genome shotgun (WGS) entry which is preliminary data.</text>
</comment>
<gene>
    <name evidence="2" type="ORF">JOE57_002932</name>
</gene>
<name>A0ABS2RPA9_9ACTN</name>
<keyword evidence="2" id="KW-0223">Dioxygenase</keyword>